<dbReference type="OrthoDB" id="1149028at2"/>
<evidence type="ECO:0000256" key="3">
    <source>
        <dbReference type="SAM" id="SignalP"/>
    </source>
</evidence>
<protein>
    <submittedName>
        <fullName evidence="4">Tetratricopeptide repeat-containing protein</fullName>
    </submittedName>
</protein>
<evidence type="ECO:0000256" key="1">
    <source>
        <dbReference type="ARBA" id="ARBA00022737"/>
    </source>
</evidence>
<evidence type="ECO:0000313" key="4">
    <source>
        <dbReference type="EMBL" id="SIS60027.1"/>
    </source>
</evidence>
<sequence length="462" mass="50646">MKKIFLSIALVSMTFAFAQKKEIAAAVKAIDAGDAATTNAQISAAEAAMGGKTTSLEPSVLEQYYYAKGLALLKSGKNAEGASYLAKMTELGKSKIYSGKDSSKNRVYFVGKEEADKSGIQGLKEESYTNTLTGKIANTINPLLESANKSAMESYNAKNYTVAAPKFKEVYDLLKAGGEDNMQFLYYSGLNYALGGNKEDAINVYNELINSGYTGVRTTYNAKNKKSGEVEPLDKTSWDLYKKMGATSEYSDFKIETSKSIENELYETNAALLIEANRYDEALALIKKGLEKFPTSSKLTELQGTAYFKSGKMDDFIGNIKTQIAKNPNDANAWYNLGVLESKNPATEADAIASYKKAVALKPDMVQAWQNLTYVTMGDDGKAIDEYNAAKKAGKAEAANKIIEARRARLAATLPYAEKWYQNDTNNIDVVKLLKGLYLSGKNEAKFQEFKKKEAEMAATQK</sequence>
<dbReference type="Proteomes" id="UP000185839">
    <property type="component" value="Unassembled WGS sequence"/>
</dbReference>
<dbReference type="Pfam" id="PF13432">
    <property type="entry name" value="TPR_16"/>
    <property type="match status" value="1"/>
</dbReference>
<accession>A0A1N7KEN1</accession>
<dbReference type="STRING" id="713588.SAMN05421789_103162"/>
<keyword evidence="5" id="KW-1185">Reference proteome</keyword>
<keyword evidence="3" id="KW-0732">Signal</keyword>
<dbReference type="PANTHER" id="PTHR44858">
    <property type="entry name" value="TETRATRICOPEPTIDE REPEAT PROTEIN 6"/>
    <property type="match status" value="1"/>
</dbReference>
<dbReference type="Gene3D" id="1.25.40.10">
    <property type="entry name" value="Tetratricopeptide repeat domain"/>
    <property type="match status" value="1"/>
</dbReference>
<dbReference type="SUPFAM" id="SSF48452">
    <property type="entry name" value="TPR-like"/>
    <property type="match status" value="1"/>
</dbReference>
<proteinExistence type="predicted"/>
<dbReference type="EMBL" id="FTOI01000003">
    <property type="protein sequence ID" value="SIS60027.1"/>
    <property type="molecule type" value="Genomic_DNA"/>
</dbReference>
<organism evidence="4 5">
    <name type="scientific">Kaistella chaponensis</name>
    <dbReference type="NCBI Taxonomy" id="713588"/>
    <lineage>
        <taxon>Bacteria</taxon>
        <taxon>Pseudomonadati</taxon>
        <taxon>Bacteroidota</taxon>
        <taxon>Flavobacteriia</taxon>
        <taxon>Flavobacteriales</taxon>
        <taxon>Weeksellaceae</taxon>
        <taxon>Chryseobacterium group</taxon>
        <taxon>Kaistella</taxon>
    </lineage>
</organism>
<dbReference type="InterPro" id="IPR011990">
    <property type="entry name" value="TPR-like_helical_dom_sf"/>
</dbReference>
<feature type="chain" id="PRO_5013020913" evidence="3">
    <location>
        <begin position="19"/>
        <end position="462"/>
    </location>
</feature>
<dbReference type="InterPro" id="IPR050498">
    <property type="entry name" value="Ycf3"/>
</dbReference>
<evidence type="ECO:0000256" key="2">
    <source>
        <dbReference type="ARBA" id="ARBA00022803"/>
    </source>
</evidence>
<name>A0A1N7KEN1_9FLAO</name>
<keyword evidence="2" id="KW-0802">TPR repeat</keyword>
<dbReference type="PANTHER" id="PTHR44858:SF1">
    <property type="entry name" value="UDP-N-ACETYLGLUCOSAMINE--PEPTIDE N-ACETYLGLUCOSAMINYLTRANSFERASE SPINDLY-RELATED"/>
    <property type="match status" value="1"/>
</dbReference>
<keyword evidence="1" id="KW-0677">Repeat</keyword>
<dbReference type="RefSeq" id="WP_076385775.1">
    <property type="nucleotide sequence ID" value="NZ_FTOI01000003.1"/>
</dbReference>
<feature type="signal peptide" evidence="3">
    <location>
        <begin position="1"/>
        <end position="18"/>
    </location>
</feature>
<reference evidence="5" key="1">
    <citation type="submission" date="2017-01" db="EMBL/GenBank/DDBJ databases">
        <authorList>
            <person name="Varghese N."/>
            <person name="Submissions S."/>
        </authorList>
    </citation>
    <scope>NUCLEOTIDE SEQUENCE [LARGE SCALE GENOMIC DNA]</scope>
    <source>
        <strain evidence="5">DSM 23145</strain>
    </source>
</reference>
<evidence type="ECO:0000313" key="5">
    <source>
        <dbReference type="Proteomes" id="UP000185839"/>
    </source>
</evidence>
<gene>
    <name evidence="4" type="ORF">SAMN05421789_103162</name>
</gene>
<dbReference type="AlphaFoldDB" id="A0A1N7KEN1"/>